<feature type="domain" description="CBS" evidence="4">
    <location>
        <begin position="159"/>
        <end position="215"/>
    </location>
</feature>
<evidence type="ECO:0000256" key="2">
    <source>
        <dbReference type="ARBA" id="ARBA00023122"/>
    </source>
</evidence>
<keyword evidence="2 3" id="KW-0129">CBS domain</keyword>
<dbReference type="AlphaFoldDB" id="A0AA36JA42"/>
<dbReference type="SMART" id="SM00116">
    <property type="entry name" value="CBS"/>
    <property type="match status" value="3"/>
</dbReference>
<evidence type="ECO:0000256" key="3">
    <source>
        <dbReference type="PROSITE-ProRule" id="PRU00703"/>
    </source>
</evidence>
<accession>A0AA36JA42</accession>
<dbReference type="InterPro" id="IPR000644">
    <property type="entry name" value="CBS_dom"/>
</dbReference>
<sequence>MDFREFLKRYKVKDLPLPKALVTLKQSQDGLFSAIQALSEHHLLSAPVVDDDGKLVTILDTLDIAAYIVEMEAAGKKALSDEKLEKLLGRCKNRTSCVTAEEGLDKVVESILGEGRRAVVLSEGKPESIITHSTVVTFFNSKLKEIEALVAPKMAQDICTPRVVTIHDHATALTAFQTLVAQGLSSLIITDDSGAAITVVSATDLVMALGHEDDKSAILSELRDRNVVFFVGDSRKPDRHFSHTRAPIISVSNETPMSMVIEKFATTRVHRMLVVPAGSRKPAGVLSLLDICKGLTSGA</sequence>
<dbReference type="PANTHER" id="PTHR13780">
    <property type="entry name" value="AMP-ACTIVATED PROTEIN KINASE, GAMMA REGULATORY SUBUNIT"/>
    <property type="match status" value="1"/>
</dbReference>
<dbReference type="PROSITE" id="PS51371">
    <property type="entry name" value="CBS"/>
    <property type="match status" value="3"/>
</dbReference>
<evidence type="ECO:0000259" key="4">
    <source>
        <dbReference type="PROSITE" id="PS51371"/>
    </source>
</evidence>
<gene>
    <name evidence="5" type="ORF">EVOR1521_LOCUS24494</name>
</gene>
<dbReference type="InterPro" id="IPR050511">
    <property type="entry name" value="AMPK_gamma/SDS23_families"/>
</dbReference>
<dbReference type="EMBL" id="CAUJNA010003409">
    <property type="protein sequence ID" value="CAJ1401319.1"/>
    <property type="molecule type" value="Genomic_DNA"/>
</dbReference>
<dbReference type="Proteomes" id="UP001178507">
    <property type="component" value="Unassembled WGS sequence"/>
</dbReference>
<dbReference type="SUPFAM" id="SSF54631">
    <property type="entry name" value="CBS-domain pair"/>
    <property type="match status" value="2"/>
</dbReference>
<feature type="domain" description="CBS" evidence="4">
    <location>
        <begin position="243"/>
        <end position="299"/>
    </location>
</feature>
<organism evidence="5 6">
    <name type="scientific">Effrenium voratum</name>
    <dbReference type="NCBI Taxonomy" id="2562239"/>
    <lineage>
        <taxon>Eukaryota</taxon>
        <taxon>Sar</taxon>
        <taxon>Alveolata</taxon>
        <taxon>Dinophyceae</taxon>
        <taxon>Suessiales</taxon>
        <taxon>Symbiodiniaceae</taxon>
        <taxon>Effrenium</taxon>
    </lineage>
</organism>
<keyword evidence="6" id="KW-1185">Reference proteome</keyword>
<evidence type="ECO:0000313" key="6">
    <source>
        <dbReference type="Proteomes" id="UP001178507"/>
    </source>
</evidence>
<keyword evidence="1" id="KW-0677">Repeat</keyword>
<dbReference type="Pfam" id="PF00571">
    <property type="entry name" value="CBS"/>
    <property type="match status" value="3"/>
</dbReference>
<evidence type="ECO:0000313" key="5">
    <source>
        <dbReference type="EMBL" id="CAJ1401319.1"/>
    </source>
</evidence>
<comment type="caution">
    <text evidence="5">The sequence shown here is derived from an EMBL/GenBank/DDBJ whole genome shotgun (WGS) entry which is preliminary data.</text>
</comment>
<protein>
    <recommendedName>
        <fullName evidence="4">CBS domain-containing protein</fullName>
    </recommendedName>
</protein>
<proteinExistence type="predicted"/>
<reference evidence="5" key="1">
    <citation type="submission" date="2023-08" db="EMBL/GenBank/DDBJ databases">
        <authorList>
            <person name="Chen Y."/>
            <person name="Shah S."/>
            <person name="Dougan E. K."/>
            <person name="Thang M."/>
            <person name="Chan C."/>
        </authorList>
    </citation>
    <scope>NUCLEOTIDE SEQUENCE</scope>
</reference>
<name>A0AA36JA42_9DINO</name>
<feature type="domain" description="CBS" evidence="4">
    <location>
        <begin position="17"/>
        <end position="74"/>
    </location>
</feature>
<dbReference type="InterPro" id="IPR046342">
    <property type="entry name" value="CBS_dom_sf"/>
</dbReference>
<evidence type="ECO:0000256" key="1">
    <source>
        <dbReference type="ARBA" id="ARBA00022737"/>
    </source>
</evidence>
<dbReference type="Gene3D" id="3.10.580.10">
    <property type="entry name" value="CBS-domain"/>
    <property type="match status" value="2"/>
</dbReference>